<evidence type="ECO:0000256" key="4">
    <source>
        <dbReference type="ARBA" id="ARBA00023136"/>
    </source>
</evidence>
<evidence type="ECO:0000256" key="1">
    <source>
        <dbReference type="ARBA" id="ARBA00004651"/>
    </source>
</evidence>
<dbReference type="RefSeq" id="WP_345421348.1">
    <property type="nucleotide sequence ID" value="NZ_BAABGT010000067.1"/>
</dbReference>
<evidence type="ECO:0000256" key="3">
    <source>
        <dbReference type="ARBA" id="ARBA00022989"/>
    </source>
</evidence>
<keyword evidence="3 5" id="KW-1133">Transmembrane helix</keyword>
<evidence type="ECO:0000256" key="5">
    <source>
        <dbReference type="SAM" id="Phobius"/>
    </source>
</evidence>
<evidence type="ECO:0000313" key="7">
    <source>
        <dbReference type="EMBL" id="GAA4551263.1"/>
    </source>
</evidence>
<feature type="transmembrane region" description="Helical" evidence="5">
    <location>
        <begin position="289"/>
        <end position="308"/>
    </location>
</feature>
<dbReference type="PANTHER" id="PTHR23508">
    <property type="entry name" value="CARBOXYLIC ACID TRANSPORTER PROTEIN HOMOLOG"/>
    <property type="match status" value="1"/>
</dbReference>
<comment type="caution">
    <text evidence="7">The sequence shown here is derived from an EMBL/GenBank/DDBJ whole genome shotgun (WGS) entry which is preliminary data.</text>
</comment>
<feature type="transmembrane region" description="Helical" evidence="5">
    <location>
        <begin position="314"/>
        <end position="339"/>
    </location>
</feature>
<keyword evidence="2 5" id="KW-0812">Transmembrane</keyword>
<keyword evidence="8" id="KW-1185">Reference proteome</keyword>
<dbReference type="SUPFAM" id="SSF103473">
    <property type="entry name" value="MFS general substrate transporter"/>
    <property type="match status" value="1"/>
</dbReference>
<proteinExistence type="predicted"/>
<dbReference type="PROSITE" id="PS50850">
    <property type="entry name" value="MFS"/>
    <property type="match status" value="1"/>
</dbReference>
<feature type="transmembrane region" description="Helical" evidence="5">
    <location>
        <begin position="72"/>
        <end position="91"/>
    </location>
</feature>
<organism evidence="7 8">
    <name type="scientific">Pseudonocardia xishanensis</name>
    <dbReference type="NCBI Taxonomy" id="630995"/>
    <lineage>
        <taxon>Bacteria</taxon>
        <taxon>Bacillati</taxon>
        <taxon>Actinomycetota</taxon>
        <taxon>Actinomycetes</taxon>
        <taxon>Pseudonocardiales</taxon>
        <taxon>Pseudonocardiaceae</taxon>
        <taxon>Pseudonocardia</taxon>
    </lineage>
</organism>
<feature type="transmembrane region" description="Helical" evidence="5">
    <location>
        <begin position="224"/>
        <end position="241"/>
    </location>
</feature>
<feature type="transmembrane region" description="Helical" evidence="5">
    <location>
        <begin position="261"/>
        <end position="282"/>
    </location>
</feature>
<feature type="transmembrane region" description="Helical" evidence="5">
    <location>
        <begin position="351"/>
        <end position="370"/>
    </location>
</feature>
<dbReference type="Pfam" id="PF07690">
    <property type="entry name" value="MFS_1"/>
    <property type="match status" value="1"/>
</dbReference>
<accession>A0ABP8RVM4</accession>
<reference evidence="8" key="1">
    <citation type="journal article" date="2019" name="Int. J. Syst. Evol. Microbiol.">
        <title>The Global Catalogue of Microorganisms (GCM) 10K type strain sequencing project: providing services to taxonomists for standard genome sequencing and annotation.</title>
        <authorList>
            <consortium name="The Broad Institute Genomics Platform"/>
            <consortium name="The Broad Institute Genome Sequencing Center for Infectious Disease"/>
            <person name="Wu L."/>
            <person name="Ma J."/>
        </authorList>
    </citation>
    <scope>NUCLEOTIDE SEQUENCE [LARGE SCALE GENOMIC DNA]</scope>
    <source>
        <strain evidence="8">JCM 17906</strain>
    </source>
</reference>
<feature type="transmembrane region" description="Helical" evidence="5">
    <location>
        <begin position="164"/>
        <end position="184"/>
    </location>
</feature>
<feature type="transmembrane region" description="Helical" evidence="5">
    <location>
        <begin position="97"/>
        <end position="119"/>
    </location>
</feature>
<evidence type="ECO:0000256" key="2">
    <source>
        <dbReference type="ARBA" id="ARBA00022692"/>
    </source>
</evidence>
<name>A0ABP8RVM4_9PSEU</name>
<feature type="transmembrane region" description="Helical" evidence="5">
    <location>
        <begin position="131"/>
        <end position="152"/>
    </location>
</feature>
<sequence length="413" mass="41536">MSAKQIAIVALCAFLNMLDGYDLLVIGFVLPHLPSELATAAEKGLLISSALVGMGIGAIVLARIADRLGRRWTVIAGLVVNVVGLVGSALAPNFEALLAARFVTGLALGTISVVIVVIAQEATPEARHSTATGIVMLGFPLGSTIAGFGGSWALAVSGGAWQSLFWVGAVLTGVGLLVAVVGMPESAAFREGRRRVAPSEAGAGDEVAGDPAPHLLGPELRARTLLLSVGYGMLSAAYYFVGTWTPQLITDATQDASAGATVGILFSVGTLVGAVGFALLGLRFSAAPMTACLLAVAVLSLVGFAVLLPSAASYVLAGLLGVGVFASACGYTSIIPVAYPVLARAKGYGTMLGVGRVGATVAPAIVGFALAVMTPIALYLTAVVPLAIAAAATLGLIAMSRSRAGRAVRPSDN</sequence>
<feature type="transmembrane region" description="Helical" evidence="5">
    <location>
        <begin position="376"/>
        <end position="399"/>
    </location>
</feature>
<gene>
    <name evidence="7" type="ORF">GCM10023175_42750</name>
</gene>
<dbReference type="EMBL" id="BAABGT010000067">
    <property type="protein sequence ID" value="GAA4551263.1"/>
    <property type="molecule type" value="Genomic_DNA"/>
</dbReference>
<evidence type="ECO:0000313" key="8">
    <source>
        <dbReference type="Proteomes" id="UP001501598"/>
    </source>
</evidence>
<dbReference type="InterPro" id="IPR011701">
    <property type="entry name" value="MFS"/>
</dbReference>
<dbReference type="Proteomes" id="UP001501598">
    <property type="component" value="Unassembled WGS sequence"/>
</dbReference>
<feature type="domain" description="Major facilitator superfamily (MFS) profile" evidence="6">
    <location>
        <begin position="8"/>
        <end position="401"/>
    </location>
</feature>
<dbReference type="InterPro" id="IPR036259">
    <property type="entry name" value="MFS_trans_sf"/>
</dbReference>
<protein>
    <submittedName>
        <fullName evidence="7">MFS transporter</fullName>
    </submittedName>
</protein>
<evidence type="ECO:0000259" key="6">
    <source>
        <dbReference type="PROSITE" id="PS50850"/>
    </source>
</evidence>
<dbReference type="InterPro" id="IPR005829">
    <property type="entry name" value="Sugar_transporter_CS"/>
</dbReference>
<comment type="subcellular location">
    <subcellularLocation>
        <location evidence="1">Cell membrane</location>
        <topology evidence="1">Multi-pass membrane protein</topology>
    </subcellularLocation>
</comment>
<keyword evidence="4 5" id="KW-0472">Membrane</keyword>
<feature type="transmembrane region" description="Helical" evidence="5">
    <location>
        <begin position="44"/>
        <end position="65"/>
    </location>
</feature>
<dbReference type="InterPro" id="IPR020846">
    <property type="entry name" value="MFS_dom"/>
</dbReference>
<dbReference type="PROSITE" id="PS00216">
    <property type="entry name" value="SUGAR_TRANSPORT_1"/>
    <property type="match status" value="1"/>
</dbReference>
<dbReference type="PANTHER" id="PTHR23508:SF10">
    <property type="entry name" value="CARBOXYLIC ACID TRANSPORTER PROTEIN HOMOLOG"/>
    <property type="match status" value="1"/>
</dbReference>
<dbReference type="Gene3D" id="1.20.1250.20">
    <property type="entry name" value="MFS general substrate transporter like domains"/>
    <property type="match status" value="1"/>
</dbReference>